<evidence type="ECO:0000256" key="1">
    <source>
        <dbReference type="SAM" id="MobiDB-lite"/>
    </source>
</evidence>
<proteinExistence type="predicted"/>
<accession>A0ABQ0H775</accession>
<evidence type="ECO:0000313" key="3">
    <source>
        <dbReference type="Proteomes" id="UP001628091"/>
    </source>
</evidence>
<gene>
    <name evidence="2" type="ORF">PPNSA23_47030</name>
</gene>
<evidence type="ECO:0000313" key="2">
    <source>
        <dbReference type="EMBL" id="GAB1584760.1"/>
    </source>
</evidence>
<sequence length="93" mass="9670">MDLPDVYGASGESYQTAWGSAGDKAALNGIAQKGLSLELWPAIRRTKAMQIPPTTGDGSGLRAMPATRAPGTELSATIRAFSAADRQRRPGGP</sequence>
<name>A0ABQ0H775_9HYPH</name>
<organism evidence="2 3">
    <name type="scientific">Phyllobacterium phragmitis</name>
    <dbReference type="NCBI Taxonomy" id="2670329"/>
    <lineage>
        <taxon>Bacteria</taxon>
        <taxon>Pseudomonadati</taxon>
        <taxon>Pseudomonadota</taxon>
        <taxon>Alphaproteobacteria</taxon>
        <taxon>Hyphomicrobiales</taxon>
        <taxon>Phyllobacteriaceae</taxon>
        <taxon>Phyllobacterium</taxon>
    </lineage>
</organism>
<reference evidence="2 3" key="1">
    <citation type="submission" date="2024-10" db="EMBL/GenBank/DDBJ databases">
        <title>Isolation, draft genome sequencing and identification of Phyllobacterium sp. NSA23, isolated from leaf soil.</title>
        <authorList>
            <person name="Akita H."/>
        </authorList>
    </citation>
    <scope>NUCLEOTIDE SEQUENCE [LARGE SCALE GENOMIC DNA]</scope>
    <source>
        <strain evidence="2 3">NSA23</strain>
    </source>
</reference>
<dbReference type="EMBL" id="BAAFZP010000002">
    <property type="protein sequence ID" value="GAB1584760.1"/>
    <property type="molecule type" value="Genomic_DNA"/>
</dbReference>
<comment type="caution">
    <text evidence="2">The sequence shown here is derived from an EMBL/GenBank/DDBJ whole genome shotgun (WGS) entry which is preliminary data.</text>
</comment>
<keyword evidence="3" id="KW-1185">Reference proteome</keyword>
<feature type="region of interest" description="Disordered" evidence="1">
    <location>
        <begin position="49"/>
        <end position="70"/>
    </location>
</feature>
<dbReference type="Proteomes" id="UP001628091">
    <property type="component" value="Unassembled WGS sequence"/>
</dbReference>
<protein>
    <submittedName>
        <fullName evidence="2">Uncharacterized protein</fullName>
    </submittedName>
</protein>